<dbReference type="Proteomes" id="UP000887568">
    <property type="component" value="Unplaced"/>
</dbReference>
<dbReference type="InterPro" id="IPR052636">
    <property type="entry name" value="UDP-D-xylose:L-fucose_XylT"/>
</dbReference>
<evidence type="ECO:0000256" key="2">
    <source>
        <dbReference type="SAM" id="Phobius"/>
    </source>
</evidence>
<dbReference type="Gene3D" id="3.90.550.10">
    <property type="entry name" value="Spore Coat Polysaccharide Biosynthesis Protein SpsA, Chain A"/>
    <property type="match status" value="1"/>
</dbReference>
<dbReference type="GO" id="GO:0016757">
    <property type="term" value="F:glycosyltransferase activity"/>
    <property type="evidence" value="ECO:0007669"/>
    <property type="project" value="TreeGrafter"/>
</dbReference>
<keyword evidence="5" id="KW-1185">Reference proteome</keyword>
<dbReference type="SUPFAM" id="SSF53448">
    <property type="entry name" value="Nucleotide-diphospho-sugar transferases"/>
    <property type="match status" value="1"/>
</dbReference>
<dbReference type="Pfam" id="PF03407">
    <property type="entry name" value="Nucleotid_trans"/>
    <property type="match status" value="1"/>
</dbReference>
<proteinExistence type="inferred from homology"/>
<dbReference type="GO" id="GO:0005794">
    <property type="term" value="C:Golgi apparatus"/>
    <property type="evidence" value="ECO:0007669"/>
    <property type="project" value="TreeGrafter"/>
</dbReference>
<keyword evidence="2" id="KW-0472">Membrane</keyword>
<dbReference type="OMA" id="CINATII"/>
<protein>
    <recommendedName>
        <fullName evidence="3">Nucleotide-diphospho-sugar transferase domain-containing protein</fullName>
    </recommendedName>
</protein>
<comment type="similarity">
    <text evidence="1">Belongs to the glycosyltransferase 77 family.</text>
</comment>
<name>A0A914BA73_PATMI</name>
<dbReference type="RefSeq" id="XP_038072991.1">
    <property type="nucleotide sequence ID" value="XM_038217063.1"/>
</dbReference>
<organism evidence="4 5">
    <name type="scientific">Patiria miniata</name>
    <name type="common">Bat star</name>
    <name type="synonym">Asterina miniata</name>
    <dbReference type="NCBI Taxonomy" id="46514"/>
    <lineage>
        <taxon>Eukaryota</taxon>
        <taxon>Metazoa</taxon>
        <taxon>Echinodermata</taxon>
        <taxon>Eleutherozoa</taxon>
        <taxon>Asterozoa</taxon>
        <taxon>Asteroidea</taxon>
        <taxon>Valvatacea</taxon>
        <taxon>Valvatida</taxon>
        <taxon>Asterinidae</taxon>
        <taxon>Patiria</taxon>
    </lineage>
</organism>
<feature type="domain" description="Nucleotide-diphospho-sugar transferase" evidence="3">
    <location>
        <begin position="137"/>
        <end position="352"/>
    </location>
</feature>
<accession>A0A914BA73</accession>
<dbReference type="InterPro" id="IPR005069">
    <property type="entry name" value="Nucl-diP-sugar_transferase"/>
</dbReference>
<dbReference type="AlphaFoldDB" id="A0A914BA73"/>
<dbReference type="OrthoDB" id="1712432at2759"/>
<dbReference type="GeneID" id="119741314"/>
<dbReference type="PANTHER" id="PTHR47032:SF1">
    <property type="entry name" value="UDP-D-XYLOSE:L-FUCOSE ALPHA-1,3-D-XYLOSYLTRANSFERASE-RELATED"/>
    <property type="match status" value="1"/>
</dbReference>
<evidence type="ECO:0000313" key="4">
    <source>
        <dbReference type="EnsemblMetazoa" id="XP_038072991.1"/>
    </source>
</evidence>
<sequence length="373" mass="41963">MNVFIHVGTDPCCSCMVILPEEMALTTLFKFLILSLLSSFIISIINYYQTVTVLDPSINLSGGGADEWDENDLRKSPSGEAIGGRITETRGRLSDCTPADIRARRPGVMILATTNTAFLDMTLNMLESIRRIRLCVNTTIIAEDRRVYEYLHQLLQDDPGIHVRMTNSGETGGTELTIHNRHGYYGLCNKRQAYILTLLEQGLEVLFTDTDTYWFGDPLPYFHGEFDMYMVDLDAQETNRPPNSPPRVNFCAGFVHFKPTKATLQFVKAWIRQMAANRDANRDGGHTIPDQVFMNNLIRDGKPVQVKVKSLDSNLFPWGAGFYASLAQNKNHSAVVMHAAAIHGHKAKVDRFREAGMWLVNDTSEGLIDKWVV</sequence>
<keyword evidence="2" id="KW-0812">Transmembrane</keyword>
<evidence type="ECO:0000259" key="3">
    <source>
        <dbReference type="Pfam" id="PF03407"/>
    </source>
</evidence>
<dbReference type="PANTHER" id="PTHR47032">
    <property type="entry name" value="UDP-D-XYLOSE:L-FUCOSE ALPHA-1,3-D-XYLOSYLTRANSFERASE-RELATED"/>
    <property type="match status" value="1"/>
</dbReference>
<reference evidence="4" key="1">
    <citation type="submission" date="2022-11" db="UniProtKB">
        <authorList>
            <consortium name="EnsemblMetazoa"/>
        </authorList>
    </citation>
    <scope>IDENTIFICATION</scope>
</reference>
<evidence type="ECO:0000313" key="5">
    <source>
        <dbReference type="Proteomes" id="UP000887568"/>
    </source>
</evidence>
<dbReference type="InterPro" id="IPR029044">
    <property type="entry name" value="Nucleotide-diphossugar_trans"/>
</dbReference>
<feature type="transmembrane region" description="Helical" evidence="2">
    <location>
        <begin position="28"/>
        <end position="48"/>
    </location>
</feature>
<evidence type="ECO:0000256" key="1">
    <source>
        <dbReference type="ARBA" id="ARBA00007033"/>
    </source>
</evidence>
<keyword evidence="2" id="KW-1133">Transmembrane helix</keyword>
<dbReference type="EnsemblMetazoa" id="XM_038217063.1">
    <property type="protein sequence ID" value="XP_038072991.1"/>
    <property type="gene ID" value="LOC119741314"/>
</dbReference>